<dbReference type="SUPFAM" id="SSF48179">
    <property type="entry name" value="6-phosphogluconate dehydrogenase C-terminal domain-like"/>
    <property type="match status" value="1"/>
</dbReference>
<evidence type="ECO:0000313" key="10">
    <source>
        <dbReference type="Proteomes" id="UP000594638"/>
    </source>
</evidence>
<dbReference type="PANTHER" id="PTHR48075:SF1">
    <property type="entry name" value="LAMBDA-CRYSTALLIN HOMOLOG"/>
    <property type="match status" value="1"/>
</dbReference>
<dbReference type="Gene3D" id="3.40.50.720">
    <property type="entry name" value="NAD(P)-binding Rossmann-like Domain"/>
    <property type="match status" value="1"/>
</dbReference>
<dbReference type="EMBL" id="CACTIH010007260">
    <property type="protein sequence ID" value="CAA3006423.1"/>
    <property type="molecule type" value="Genomic_DNA"/>
</dbReference>
<dbReference type="PROSITE" id="PS00067">
    <property type="entry name" value="3HCDH"/>
    <property type="match status" value="1"/>
</dbReference>
<name>A0A8S0TRB9_OLEEU</name>
<dbReference type="Pfam" id="PF00725">
    <property type="entry name" value="3HCDH"/>
    <property type="match status" value="1"/>
</dbReference>
<feature type="domain" description="3-hydroxyacyl-CoA dehydrogenase C-terminal" evidence="7">
    <location>
        <begin position="459"/>
        <end position="515"/>
    </location>
</feature>
<comment type="similarity">
    <text evidence="1">In the central section; belongs to the 3-hydroxyacyl-CoA dehydrogenase family.</text>
</comment>
<evidence type="ECO:0000259" key="8">
    <source>
        <dbReference type="Pfam" id="PF02737"/>
    </source>
</evidence>
<accession>A0A8S0TRB9</accession>
<dbReference type="OrthoDB" id="2021159at2759"/>
<dbReference type="InterPro" id="IPR006108">
    <property type="entry name" value="3HC_DH_C"/>
</dbReference>
<dbReference type="Proteomes" id="UP000594638">
    <property type="component" value="Unassembled WGS sequence"/>
</dbReference>
<dbReference type="InterPro" id="IPR006176">
    <property type="entry name" value="3-OHacyl-CoA_DH_NAD-bd"/>
</dbReference>
<dbReference type="GO" id="GO:0050104">
    <property type="term" value="F:L-gulonate 3-dehydrogenase activity"/>
    <property type="evidence" value="ECO:0007669"/>
    <property type="project" value="TreeGrafter"/>
</dbReference>
<protein>
    <submittedName>
        <fullName evidence="9">Lambda-crystallin homolog</fullName>
    </submittedName>
</protein>
<dbReference type="GO" id="GO:0004300">
    <property type="term" value="F:enoyl-CoA hydratase activity"/>
    <property type="evidence" value="ECO:0007669"/>
    <property type="project" value="UniProtKB-EC"/>
</dbReference>
<reference evidence="9 10" key="1">
    <citation type="submission" date="2019-12" db="EMBL/GenBank/DDBJ databases">
        <authorList>
            <person name="Alioto T."/>
            <person name="Alioto T."/>
            <person name="Gomez Garrido J."/>
        </authorList>
    </citation>
    <scope>NUCLEOTIDE SEQUENCE [LARGE SCALE GENOMIC DNA]</scope>
</reference>
<evidence type="ECO:0000256" key="2">
    <source>
        <dbReference type="ARBA" id="ARBA00009463"/>
    </source>
</evidence>
<dbReference type="InterPro" id="IPR008927">
    <property type="entry name" value="6-PGluconate_DH-like_C_sf"/>
</dbReference>
<dbReference type="SUPFAM" id="SSF51735">
    <property type="entry name" value="NAD(P)-binding Rossmann-fold domains"/>
    <property type="match status" value="1"/>
</dbReference>
<evidence type="ECO:0000256" key="3">
    <source>
        <dbReference type="ARBA" id="ARBA00023002"/>
    </source>
</evidence>
<dbReference type="AlphaFoldDB" id="A0A8S0TRB9"/>
<feature type="domain" description="3-hydroxyacyl-CoA dehydrogenase NAD binding" evidence="8">
    <location>
        <begin position="279"/>
        <end position="455"/>
    </location>
</feature>
<comment type="catalytic activity">
    <reaction evidence="5">
        <text>a 4-saturated-(3S)-3-hydroxyacyl-CoA = a (3E)-enoyl-CoA + H2O</text>
        <dbReference type="Rhea" id="RHEA:20724"/>
        <dbReference type="ChEBI" id="CHEBI:15377"/>
        <dbReference type="ChEBI" id="CHEBI:58521"/>
        <dbReference type="ChEBI" id="CHEBI:137480"/>
        <dbReference type="EC" id="4.2.1.17"/>
    </reaction>
</comment>
<dbReference type="Gramene" id="OE9A010818T1">
    <property type="protein sequence ID" value="OE9A010818C1"/>
    <property type="gene ID" value="OE9A010818"/>
</dbReference>
<comment type="catalytic activity">
    <reaction evidence="4">
        <text>a (3S)-3-hydroxyacyl-CoA = a (2E)-enoyl-CoA + H2O</text>
        <dbReference type="Rhea" id="RHEA:16105"/>
        <dbReference type="ChEBI" id="CHEBI:15377"/>
        <dbReference type="ChEBI" id="CHEBI:57318"/>
        <dbReference type="ChEBI" id="CHEBI:58856"/>
        <dbReference type="EC" id="4.2.1.17"/>
    </reaction>
</comment>
<dbReference type="GO" id="GO:0070403">
    <property type="term" value="F:NAD+ binding"/>
    <property type="evidence" value="ECO:0007669"/>
    <property type="project" value="InterPro"/>
</dbReference>
<evidence type="ECO:0000256" key="5">
    <source>
        <dbReference type="ARBA" id="ARBA00023717"/>
    </source>
</evidence>
<keyword evidence="10" id="KW-1185">Reference proteome</keyword>
<dbReference type="InterPro" id="IPR006180">
    <property type="entry name" value="3-OHacyl-CoA_DH_CS"/>
</dbReference>
<evidence type="ECO:0000256" key="6">
    <source>
        <dbReference type="SAM" id="MobiDB-lite"/>
    </source>
</evidence>
<gene>
    <name evidence="9" type="ORF">OLEA9_A010818</name>
</gene>
<dbReference type="PANTHER" id="PTHR48075">
    <property type="entry name" value="3-HYDROXYACYL-COA DEHYDROGENASE FAMILY PROTEIN"/>
    <property type="match status" value="1"/>
</dbReference>
<sequence length="585" mass="66074">MTSAVLGSICDLERGRPCCQHTTTSHWRNTLGRALPPEPGTTAGEASPELGNFFRHPFGLESLSARLTKMITRRHRRRRRRNGTRAIALRRSLACSGANLACQTNEWNCNENAEQNRRARAPRDRRFLAPWKVKKRSSTKTTTTTNSRRTSIRIDETQDLVQKTPAGCRPALRARRRLSSDRLQSSAGEYPHDVICGFLHARLESSETRDEFSEWPARPLDSIETIELQLRARARESESRCNGRAGSCQVVEGPPYGARARLFSSSPASDRSQSRRSFGLIGRAWAVLFASHGYRVKLYDTNEESTRAAPELIRQELVRLFENDQARGTLSLEERMALVGTFESLGEALERVVHVQECVYDELSLKQEVFEQIDEWLGDQPMTSICSSTSIHLPSLVFSRVKTHRDQCLVAHPINPLNLIRLVELVPCKETRLEILLRTRITMDEIGQKPVVLRKEVSGFAINRLKYALFQEAFRLVHDGVMTPDDVDTVVSDGLGPRYAFMGPWMTAHLNATGMGEYLMRYSEGIYNVSKDCQPLLRIQGEAAQQIVDSMAHVVPLDKLDTKRAWRDKCLGELAKSKEKLGTGM</sequence>
<evidence type="ECO:0000313" key="9">
    <source>
        <dbReference type="EMBL" id="CAA3006423.1"/>
    </source>
</evidence>
<organism evidence="9 10">
    <name type="scientific">Olea europaea subsp. europaea</name>
    <dbReference type="NCBI Taxonomy" id="158383"/>
    <lineage>
        <taxon>Eukaryota</taxon>
        <taxon>Viridiplantae</taxon>
        <taxon>Streptophyta</taxon>
        <taxon>Embryophyta</taxon>
        <taxon>Tracheophyta</taxon>
        <taxon>Spermatophyta</taxon>
        <taxon>Magnoliopsida</taxon>
        <taxon>eudicotyledons</taxon>
        <taxon>Gunneridae</taxon>
        <taxon>Pentapetalae</taxon>
        <taxon>asterids</taxon>
        <taxon>lamiids</taxon>
        <taxon>Lamiales</taxon>
        <taxon>Oleaceae</taxon>
        <taxon>Oleeae</taxon>
        <taxon>Olea</taxon>
    </lineage>
</organism>
<dbReference type="InterPro" id="IPR036291">
    <property type="entry name" value="NAD(P)-bd_dom_sf"/>
</dbReference>
<dbReference type="Gene3D" id="1.10.1040.10">
    <property type="entry name" value="N-(1-d-carboxylethyl)-l-norvaline Dehydrogenase, domain 2"/>
    <property type="match status" value="1"/>
</dbReference>
<dbReference type="InterPro" id="IPR013328">
    <property type="entry name" value="6PGD_dom2"/>
</dbReference>
<comment type="caution">
    <text evidence="9">The sequence shown here is derived from an EMBL/GenBank/DDBJ whole genome shotgun (WGS) entry which is preliminary data.</text>
</comment>
<evidence type="ECO:0000256" key="1">
    <source>
        <dbReference type="ARBA" id="ARBA00007005"/>
    </source>
</evidence>
<dbReference type="Pfam" id="PF02737">
    <property type="entry name" value="3HCDH_N"/>
    <property type="match status" value="1"/>
</dbReference>
<keyword evidence="3" id="KW-0560">Oxidoreductase</keyword>
<comment type="similarity">
    <text evidence="2">Belongs to the 3-hydroxyacyl-CoA dehydrogenase family.</text>
</comment>
<evidence type="ECO:0000256" key="4">
    <source>
        <dbReference type="ARBA" id="ARBA00023709"/>
    </source>
</evidence>
<evidence type="ECO:0000259" key="7">
    <source>
        <dbReference type="Pfam" id="PF00725"/>
    </source>
</evidence>
<feature type="region of interest" description="Disordered" evidence="6">
    <location>
        <begin position="30"/>
        <end position="49"/>
    </location>
</feature>
<dbReference type="GO" id="GO:0006631">
    <property type="term" value="P:fatty acid metabolic process"/>
    <property type="evidence" value="ECO:0007669"/>
    <property type="project" value="InterPro"/>
</dbReference>
<proteinExistence type="inferred from homology"/>